<feature type="region of interest" description="Disordered" evidence="1">
    <location>
        <begin position="15"/>
        <end position="89"/>
    </location>
</feature>
<dbReference type="Proteomes" id="UP001501570">
    <property type="component" value="Unassembled WGS sequence"/>
</dbReference>
<sequence>MGDLIGIPLLDSFASGMAATGGPSHPHRRIRTGASAPAHPHRRIRTGASAPAHPHRRIRTGASAPARPYRYGGSLTPDTAGGQNTSTST</sequence>
<comment type="caution">
    <text evidence="2">The sequence shown here is derived from an EMBL/GenBank/DDBJ whole genome shotgun (WGS) entry which is preliminary data.</text>
</comment>
<name>A0ABP9ST21_9ACTN</name>
<protein>
    <submittedName>
        <fullName evidence="2">Uncharacterized protein</fullName>
    </submittedName>
</protein>
<keyword evidence="3" id="KW-1185">Reference proteome</keyword>
<dbReference type="RefSeq" id="WP_345639370.1">
    <property type="nucleotide sequence ID" value="NZ_BAABJQ010000062.1"/>
</dbReference>
<evidence type="ECO:0000256" key="1">
    <source>
        <dbReference type="SAM" id="MobiDB-lite"/>
    </source>
</evidence>
<proteinExistence type="predicted"/>
<evidence type="ECO:0000313" key="2">
    <source>
        <dbReference type="EMBL" id="GAA5202305.1"/>
    </source>
</evidence>
<reference evidence="3" key="1">
    <citation type="journal article" date="2019" name="Int. J. Syst. Evol. Microbiol.">
        <title>The Global Catalogue of Microorganisms (GCM) 10K type strain sequencing project: providing services to taxonomists for standard genome sequencing and annotation.</title>
        <authorList>
            <consortium name="The Broad Institute Genomics Platform"/>
            <consortium name="The Broad Institute Genome Sequencing Center for Infectious Disease"/>
            <person name="Wu L."/>
            <person name="Ma J."/>
        </authorList>
    </citation>
    <scope>NUCLEOTIDE SEQUENCE [LARGE SCALE GENOMIC DNA]</scope>
    <source>
        <strain evidence="3">JCM 18304</strain>
    </source>
</reference>
<evidence type="ECO:0000313" key="3">
    <source>
        <dbReference type="Proteomes" id="UP001501570"/>
    </source>
</evidence>
<organism evidence="2 3">
    <name type="scientific">Rugosimonospora acidiphila</name>
    <dbReference type="NCBI Taxonomy" id="556531"/>
    <lineage>
        <taxon>Bacteria</taxon>
        <taxon>Bacillati</taxon>
        <taxon>Actinomycetota</taxon>
        <taxon>Actinomycetes</taxon>
        <taxon>Micromonosporales</taxon>
        <taxon>Micromonosporaceae</taxon>
        <taxon>Rugosimonospora</taxon>
    </lineage>
</organism>
<accession>A0ABP9ST21</accession>
<gene>
    <name evidence="2" type="ORF">GCM10023322_84040</name>
</gene>
<dbReference type="EMBL" id="BAABJQ010000062">
    <property type="protein sequence ID" value="GAA5202305.1"/>
    <property type="molecule type" value="Genomic_DNA"/>
</dbReference>